<dbReference type="SUPFAM" id="SSF51735">
    <property type="entry name" value="NAD(P)-binding Rossmann-fold domains"/>
    <property type="match status" value="1"/>
</dbReference>
<keyword evidence="3" id="KW-1185">Reference proteome</keyword>
<reference evidence="2 3" key="1">
    <citation type="submission" date="2020-02" db="EMBL/GenBank/DDBJ databases">
        <authorList>
            <person name="Li X.-J."/>
            <person name="Feng X.-M."/>
        </authorList>
    </citation>
    <scope>NUCLEOTIDE SEQUENCE [LARGE SCALE GENOMIC DNA]</scope>
    <source>
        <strain evidence="2 3">CGMCC 4.7225</strain>
    </source>
</reference>
<gene>
    <name evidence="2" type="ORF">G1H11_09300</name>
</gene>
<evidence type="ECO:0000313" key="2">
    <source>
        <dbReference type="EMBL" id="NED95508.1"/>
    </source>
</evidence>
<evidence type="ECO:0000313" key="3">
    <source>
        <dbReference type="Proteomes" id="UP000469185"/>
    </source>
</evidence>
<feature type="domain" description="NAD(P)-binding" evidence="1">
    <location>
        <begin position="7"/>
        <end position="167"/>
    </location>
</feature>
<dbReference type="Gene3D" id="3.40.50.720">
    <property type="entry name" value="NAD(P)-binding Rossmann-like Domain"/>
    <property type="match status" value="1"/>
</dbReference>
<dbReference type="InterPro" id="IPR016040">
    <property type="entry name" value="NAD(P)-bd_dom"/>
</dbReference>
<evidence type="ECO:0000259" key="1">
    <source>
        <dbReference type="Pfam" id="PF13460"/>
    </source>
</evidence>
<protein>
    <submittedName>
        <fullName evidence="2">NAD(P)H-binding protein</fullName>
    </submittedName>
</protein>
<dbReference type="Gene3D" id="3.90.25.10">
    <property type="entry name" value="UDP-galactose 4-epimerase, domain 1"/>
    <property type="match status" value="1"/>
</dbReference>
<dbReference type="Pfam" id="PF13460">
    <property type="entry name" value="NAD_binding_10"/>
    <property type="match status" value="1"/>
</dbReference>
<organism evidence="2 3">
    <name type="scientific">Phytoactinopolyspora alkaliphila</name>
    <dbReference type="NCBI Taxonomy" id="1783498"/>
    <lineage>
        <taxon>Bacteria</taxon>
        <taxon>Bacillati</taxon>
        <taxon>Actinomycetota</taxon>
        <taxon>Actinomycetes</taxon>
        <taxon>Jiangellales</taxon>
        <taxon>Jiangellaceae</taxon>
        <taxon>Phytoactinopolyspora</taxon>
    </lineage>
</organism>
<dbReference type="InterPro" id="IPR036291">
    <property type="entry name" value="NAD(P)-bd_dom_sf"/>
</dbReference>
<dbReference type="EMBL" id="JAAGOB010000004">
    <property type="protein sequence ID" value="NED95508.1"/>
    <property type="molecule type" value="Genomic_DNA"/>
</dbReference>
<dbReference type="InterPro" id="IPR051604">
    <property type="entry name" value="Ergot_Alk_Oxidoreductase"/>
</dbReference>
<sequence length="267" mass="28571">MRILVTGATGNIGRLVVDHLLTQGAEDVRALTINPAKAALPADVEVAVGYVGRPATLPEALDGVDRMYLAPVPETVADAVRLARKAGVEHIVDLSGPEGTWWYGVAQAVESSGAAWTHLWPGEFMSNTLIWADQVRTARVVRDAYPDAANAPIDIDDVAAVAAKTLLEDGHAGQSYELTGPHTLTRREMVRHIGAALGRDIPYVALTREEGIAQLVADMGEYAEWYVDGAASLVDEPQAATTTVADILGRPATTFAEWAVKHADEFR</sequence>
<dbReference type="PANTHER" id="PTHR43162:SF1">
    <property type="entry name" value="PRESTALK A DIFFERENTIATION PROTEIN A"/>
    <property type="match status" value="1"/>
</dbReference>
<dbReference type="Proteomes" id="UP000469185">
    <property type="component" value="Unassembled WGS sequence"/>
</dbReference>
<comment type="caution">
    <text evidence="2">The sequence shown here is derived from an EMBL/GenBank/DDBJ whole genome shotgun (WGS) entry which is preliminary data.</text>
</comment>
<accession>A0A6N9YKX8</accession>
<name>A0A6N9YKX8_9ACTN</name>
<dbReference type="RefSeq" id="WP_163818277.1">
    <property type="nucleotide sequence ID" value="NZ_JAAGOB010000004.1"/>
</dbReference>
<dbReference type="AlphaFoldDB" id="A0A6N9YKX8"/>
<dbReference type="PANTHER" id="PTHR43162">
    <property type="match status" value="1"/>
</dbReference>
<proteinExistence type="predicted"/>